<sequence length="924" mass="98882">MPASRMMPGPRGRSPASRRAALKLGGDAPLRIPYRLRKDADSPRKTAAADLDTAAARCHDSDSASTPVPAAADALSLSGTTPPTSPTMASFPGGAKSMTPESKPSRPQLVLIDSQGKVTAASGRHDDSFRKHHRGMASIDSIISSTTCVNTQSECSRSESRLSRDIRMGPEEEDDGGGDDDEEGRLSSVPRPLPPKKKISSPQLAPPGRLGHVSAAPSVNGSSDGDDVEEEDEEAKLVNEISSWVLRNTFGKDVDDCPAPLLIWDCTYRYLQELWTASQGGSLGYVQGTVGDGTPSPRYGGSPGSGNNDQPPSGQPGKGKRKADGSGSDDGSGLGGRRGSQGDDDRDVSPASQAYSSKGMTNFSCPYRKRNPLRFNVRDYYVCATHSFADMSQLKKHIRAHHPPVQRNAGPFLCPRCCQGFSSKNALDSHLRQLDVCHVSFDSGGADPEDGITQKIIASLEARSHKAKIDNWNSLWRLLFPVDQVIPDPVFVPVMEVFDFISESKKFLTTLKDLLDLQYRHVLEGATHAMDIDVKIRQGLERSTSSIYTWIETVVQDWEQRISGTMSLFTSSAIRRAASNDSWTSTPQLPPSPAPTPTVVAGSVGAATTSTGSESPGATAPAVARPPPANRRRTNPPPKRVKRPEILPKASVPTQIPVPIQRARTPQSQSRLPGSTLRPSPQVLPGQSVHSMPSTTTQALQPSPQYPAASWDHTTVAVSGAYSVPYTSPTEVFQHPAMTPTHYTSIHTSPLEVASSYLGSEQQAASMSPEGMHRNEMDTRPQTATTLNANRFTLSTATPRSSLASLSWIRDEHRDSSQTLVEAHPPGRCGNMYCPSCSKPLAEDLVGQPSPVGMHPVTGAPQQHPAFHTAGAGQRGPFHTSPISAEVHGLSDQVEWSFHAAGGMHGAGGEAMFGGGHHGPREGF</sequence>
<feature type="compositionally biased region" description="Polar residues" evidence="2">
    <location>
        <begin position="688"/>
        <end position="703"/>
    </location>
</feature>
<comment type="caution">
    <text evidence="4">The sequence shown here is derived from an EMBL/GenBank/DDBJ whole genome shotgun (WGS) entry which is preliminary data.</text>
</comment>
<feature type="compositionally biased region" description="Acidic residues" evidence="2">
    <location>
        <begin position="224"/>
        <end position="234"/>
    </location>
</feature>
<feature type="compositionally biased region" description="Basic and acidic residues" evidence="2">
    <location>
        <begin position="156"/>
        <end position="170"/>
    </location>
</feature>
<keyword evidence="1" id="KW-0863">Zinc-finger</keyword>
<feature type="domain" description="C2H2-type" evidence="3">
    <location>
        <begin position="412"/>
        <end position="443"/>
    </location>
</feature>
<feature type="region of interest" description="Disordered" evidence="2">
    <location>
        <begin position="579"/>
        <end position="708"/>
    </location>
</feature>
<evidence type="ECO:0000256" key="2">
    <source>
        <dbReference type="SAM" id="MobiDB-lite"/>
    </source>
</evidence>
<dbReference type="PANTHER" id="PTHR38166:SF1">
    <property type="entry name" value="C2H2-TYPE DOMAIN-CONTAINING PROTEIN"/>
    <property type="match status" value="1"/>
</dbReference>
<evidence type="ECO:0000313" key="5">
    <source>
        <dbReference type="Proteomes" id="UP001600064"/>
    </source>
</evidence>
<feature type="compositionally biased region" description="Polar residues" evidence="2">
    <location>
        <begin position="606"/>
        <end position="616"/>
    </location>
</feature>
<protein>
    <recommendedName>
        <fullName evidence="3">C2H2-type domain-containing protein</fullName>
    </recommendedName>
</protein>
<dbReference type="InterPro" id="IPR013087">
    <property type="entry name" value="Znf_C2H2_type"/>
</dbReference>
<feature type="compositionally biased region" description="Acidic residues" evidence="2">
    <location>
        <begin position="171"/>
        <end position="183"/>
    </location>
</feature>
<dbReference type="PROSITE" id="PS50157">
    <property type="entry name" value="ZINC_FINGER_C2H2_2"/>
    <property type="match status" value="1"/>
</dbReference>
<keyword evidence="1" id="KW-0862">Zinc</keyword>
<feature type="compositionally biased region" description="Low complexity" evidence="2">
    <location>
        <begin position="8"/>
        <end position="19"/>
    </location>
</feature>
<dbReference type="RefSeq" id="XP_070865971.1">
    <property type="nucleotide sequence ID" value="XM_071011020.1"/>
</dbReference>
<feature type="compositionally biased region" description="Polar residues" evidence="2">
    <location>
        <begin position="664"/>
        <end position="679"/>
    </location>
</feature>
<dbReference type="PANTHER" id="PTHR38166">
    <property type="entry name" value="C2H2-TYPE DOMAIN-CONTAINING PROTEIN-RELATED"/>
    <property type="match status" value="1"/>
</dbReference>
<keyword evidence="5" id="KW-1185">Reference proteome</keyword>
<evidence type="ECO:0000259" key="3">
    <source>
        <dbReference type="PROSITE" id="PS50157"/>
    </source>
</evidence>
<feature type="compositionally biased region" description="Basic residues" evidence="2">
    <location>
        <begin position="630"/>
        <end position="642"/>
    </location>
</feature>
<feature type="region of interest" description="Disordered" evidence="2">
    <location>
        <begin position="1"/>
        <end position="132"/>
    </location>
</feature>
<feature type="compositionally biased region" description="Low complexity" evidence="2">
    <location>
        <begin position="76"/>
        <end position="92"/>
    </location>
</feature>
<proteinExistence type="predicted"/>
<feature type="compositionally biased region" description="Low complexity" evidence="2">
    <location>
        <begin position="46"/>
        <end position="56"/>
    </location>
</feature>
<reference evidence="4 5" key="1">
    <citation type="journal article" date="2024" name="Commun. Biol.">
        <title>Comparative genomic analysis of thermophilic fungi reveals convergent evolutionary adaptations and gene losses.</title>
        <authorList>
            <person name="Steindorff A.S."/>
            <person name="Aguilar-Pontes M.V."/>
            <person name="Robinson A.J."/>
            <person name="Andreopoulos B."/>
            <person name="LaButti K."/>
            <person name="Kuo A."/>
            <person name="Mondo S."/>
            <person name="Riley R."/>
            <person name="Otillar R."/>
            <person name="Haridas S."/>
            <person name="Lipzen A."/>
            <person name="Grimwood J."/>
            <person name="Schmutz J."/>
            <person name="Clum A."/>
            <person name="Reid I.D."/>
            <person name="Moisan M.C."/>
            <person name="Butler G."/>
            <person name="Nguyen T.T.M."/>
            <person name="Dewar K."/>
            <person name="Conant G."/>
            <person name="Drula E."/>
            <person name="Henrissat B."/>
            <person name="Hansel C."/>
            <person name="Singer S."/>
            <person name="Hutchinson M.I."/>
            <person name="de Vries R.P."/>
            <person name="Natvig D.O."/>
            <person name="Powell A.J."/>
            <person name="Tsang A."/>
            <person name="Grigoriev I.V."/>
        </authorList>
    </citation>
    <scope>NUCLEOTIDE SEQUENCE [LARGE SCALE GENOMIC DNA]</scope>
    <source>
        <strain evidence="4 5">ATCC 22073</strain>
    </source>
</reference>
<accession>A0ABR4DB37</accession>
<dbReference type="Gene3D" id="3.30.160.60">
    <property type="entry name" value="Classic Zinc Finger"/>
    <property type="match status" value="1"/>
</dbReference>
<feature type="region of interest" description="Disordered" evidence="2">
    <location>
        <begin position="286"/>
        <end position="355"/>
    </location>
</feature>
<name>A0ABR4DB37_9PEZI</name>
<evidence type="ECO:0000313" key="4">
    <source>
        <dbReference type="EMBL" id="KAL2267244.1"/>
    </source>
</evidence>
<dbReference type="GeneID" id="98125664"/>
<dbReference type="Proteomes" id="UP001600064">
    <property type="component" value="Unassembled WGS sequence"/>
</dbReference>
<evidence type="ECO:0000256" key="1">
    <source>
        <dbReference type="PROSITE-ProRule" id="PRU00042"/>
    </source>
</evidence>
<feature type="region of interest" description="Disordered" evidence="2">
    <location>
        <begin position="147"/>
        <end position="235"/>
    </location>
</feature>
<organism evidence="4 5">
    <name type="scientific">Remersonia thermophila</name>
    <dbReference type="NCBI Taxonomy" id="72144"/>
    <lineage>
        <taxon>Eukaryota</taxon>
        <taxon>Fungi</taxon>
        <taxon>Dikarya</taxon>
        <taxon>Ascomycota</taxon>
        <taxon>Pezizomycotina</taxon>
        <taxon>Sordariomycetes</taxon>
        <taxon>Sordariomycetidae</taxon>
        <taxon>Sordariales</taxon>
        <taxon>Sordariales incertae sedis</taxon>
        <taxon>Remersonia</taxon>
    </lineage>
</organism>
<gene>
    <name evidence="4" type="ORF">VTJ83DRAFT_4521</name>
</gene>
<feature type="compositionally biased region" description="Gly residues" evidence="2">
    <location>
        <begin position="328"/>
        <end position="339"/>
    </location>
</feature>
<keyword evidence="1" id="KW-0479">Metal-binding</keyword>
<dbReference type="EMBL" id="JAZGUE010000004">
    <property type="protein sequence ID" value="KAL2267244.1"/>
    <property type="molecule type" value="Genomic_DNA"/>
</dbReference>